<dbReference type="Proteomes" id="UP001049200">
    <property type="component" value="Unassembled WGS sequence"/>
</dbReference>
<evidence type="ECO:0000313" key="3">
    <source>
        <dbReference type="EMBL" id="MBV4520854.1"/>
    </source>
</evidence>
<dbReference type="Pfam" id="PF07484">
    <property type="entry name" value="Collar"/>
    <property type="match status" value="1"/>
</dbReference>
<keyword evidence="4" id="KW-1185">Reference proteome</keyword>
<feature type="domain" description="Phage tail collar" evidence="1">
    <location>
        <begin position="2"/>
        <end position="51"/>
    </location>
</feature>
<feature type="domain" description="Putative tail fiber protein gp53-like C-terminal" evidence="2">
    <location>
        <begin position="222"/>
        <end position="303"/>
    </location>
</feature>
<dbReference type="InterPro" id="IPR054075">
    <property type="entry name" value="Gp53-like_C"/>
</dbReference>
<dbReference type="Pfam" id="PF21882">
    <property type="entry name" value="Gp53-like_C"/>
    <property type="match status" value="1"/>
</dbReference>
<evidence type="ECO:0000259" key="2">
    <source>
        <dbReference type="Pfam" id="PF21882"/>
    </source>
</evidence>
<gene>
    <name evidence="3" type="ORF">KVG88_12340</name>
</gene>
<accession>A0ABS6QPK7</accession>
<dbReference type="EMBL" id="JAHSTU010000003">
    <property type="protein sequence ID" value="MBV4520854.1"/>
    <property type="molecule type" value="Genomic_DNA"/>
</dbReference>
<protein>
    <submittedName>
        <fullName evidence="3">Tail fiber protein</fullName>
    </submittedName>
</protein>
<proteinExistence type="predicted"/>
<evidence type="ECO:0000313" key="4">
    <source>
        <dbReference type="Proteomes" id="UP001049200"/>
    </source>
</evidence>
<reference evidence="3" key="1">
    <citation type="submission" date="2021-06" db="EMBL/GenBank/DDBJ databases">
        <title>Updating the genus Pseudomonas: Description of 43 new species and partition of the Pseudomonas putida group.</title>
        <authorList>
            <person name="Girard L."/>
            <person name="Lood C."/>
            <person name="Vandamme P."/>
            <person name="Rokni-Zadeh H."/>
            <person name="Van Noort V."/>
            <person name="Hofte M."/>
            <person name="Lavigne R."/>
            <person name="De Mot R."/>
        </authorList>
    </citation>
    <scope>NUCLEOTIDE SEQUENCE</scope>
    <source>
        <strain evidence="3">SWRI74</strain>
    </source>
</reference>
<comment type="caution">
    <text evidence="3">The sequence shown here is derived from an EMBL/GenBank/DDBJ whole genome shotgun (WGS) entry which is preliminary data.</text>
</comment>
<sequence>MNKVPPGFLERDGSVKSVAAYPDLSAFLDGAFNKGDEGAGNFRLPESRGEFERGWDHGRGVDVGRAVGSAQIGSYLPGDNNAADENIYVHNSGDKAGLGWDAFTGAPAPGTVRYTSASGASTADPVPIALHGGAARPRNIAVVMCIKAWNAPINQGNIDIAALVALAAQATETNQGTAKIATQALTNAGVDDTTIVTPKKMRWGFGISLAANGYITFPTWLGGLILQWGQIQVGDIANAAAVPYSLPLAFPNAHYQTLLSCGETGAGQWNVYLISKSLLGFSWAANEFAAVVQNAKVTYLSIGS</sequence>
<organism evidence="3 4">
    <name type="scientific">Pseudomonas azerbaijanoccidentalis</name>
    <dbReference type="NCBI Taxonomy" id="2842347"/>
    <lineage>
        <taxon>Bacteria</taxon>
        <taxon>Pseudomonadati</taxon>
        <taxon>Pseudomonadota</taxon>
        <taxon>Gammaproteobacteria</taxon>
        <taxon>Pseudomonadales</taxon>
        <taxon>Pseudomonadaceae</taxon>
        <taxon>Pseudomonas</taxon>
    </lineage>
</organism>
<dbReference type="InterPro" id="IPR011083">
    <property type="entry name" value="Phage_tail_collar_dom"/>
</dbReference>
<name>A0ABS6QPK7_9PSED</name>
<evidence type="ECO:0000259" key="1">
    <source>
        <dbReference type="Pfam" id="PF07484"/>
    </source>
</evidence>